<dbReference type="GeneID" id="131802078"/>
<keyword evidence="9" id="KW-1185">Reference proteome</keyword>
<evidence type="ECO:0000259" key="8">
    <source>
        <dbReference type="PROSITE" id="PS50071"/>
    </source>
</evidence>
<feature type="region of interest" description="Disordered" evidence="7">
    <location>
        <begin position="482"/>
        <end position="591"/>
    </location>
</feature>
<evidence type="ECO:0000256" key="4">
    <source>
        <dbReference type="ARBA" id="ARBA00023242"/>
    </source>
</evidence>
<dbReference type="PROSITE" id="PS00027">
    <property type="entry name" value="HOMEOBOX_1"/>
    <property type="match status" value="1"/>
</dbReference>
<evidence type="ECO:0000256" key="1">
    <source>
        <dbReference type="ARBA" id="ARBA00004123"/>
    </source>
</evidence>
<dbReference type="SUPFAM" id="SSF46689">
    <property type="entry name" value="Homeodomain-like"/>
    <property type="match status" value="1"/>
</dbReference>
<protein>
    <submittedName>
        <fullName evidence="10">Homeobox protein B-H2-like</fullName>
    </submittedName>
</protein>
<evidence type="ECO:0000256" key="5">
    <source>
        <dbReference type="PROSITE-ProRule" id="PRU00108"/>
    </source>
</evidence>
<dbReference type="PANTHER" id="PTHR24333:SF5">
    <property type="entry name" value="VENT HOMEOBOX"/>
    <property type="match status" value="1"/>
</dbReference>
<dbReference type="CDD" id="cd00086">
    <property type="entry name" value="homeodomain"/>
    <property type="match status" value="1"/>
</dbReference>
<dbReference type="InterPro" id="IPR009057">
    <property type="entry name" value="Homeodomain-like_sf"/>
</dbReference>
<evidence type="ECO:0000256" key="3">
    <source>
        <dbReference type="ARBA" id="ARBA00023155"/>
    </source>
</evidence>
<feature type="compositionally biased region" description="Polar residues" evidence="7">
    <location>
        <begin position="50"/>
        <end position="60"/>
    </location>
</feature>
<dbReference type="Pfam" id="PF00046">
    <property type="entry name" value="Homeodomain"/>
    <property type="match status" value="1"/>
</dbReference>
<evidence type="ECO:0000313" key="9">
    <source>
        <dbReference type="Proteomes" id="UP001652621"/>
    </source>
</evidence>
<dbReference type="Gene3D" id="1.10.10.60">
    <property type="entry name" value="Homeodomain-like"/>
    <property type="match status" value="1"/>
</dbReference>
<evidence type="ECO:0000256" key="6">
    <source>
        <dbReference type="RuleBase" id="RU000682"/>
    </source>
</evidence>
<feature type="compositionally biased region" description="Low complexity" evidence="7">
    <location>
        <begin position="68"/>
        <end position="81"/>
    </location>
</feature>
<feature type="compositionally biased region" description="Low complexity" evidence="7">
    <location>
        <begin position="560"/>
        <end position="576"/>
    </location>
</feature>
<feature type="compositionally biased region" description="Low complexity" evidence="7">
    <location>
        <begin position="140"/>
        <end position="154"/>
    </location>
</feature>
<proteinExistence type="predicted"/>
<keyword evidence="3 5" id="KW-0371">Homeobox</keyword>
<feature type="region of interest" description="Disordered" evidence="7">
    <location>
        <begin position="50"/>
        <end position="81"/>
    </location>
</feature>
<feature type="compositionally biased region" description="Gly residues" evidence="7">
    <location>
        <begin position="250"/>
        <end position="267"/>
    </location>
</feature>
<feature type="compositionally biased region" description="Low complexity" evidence="7">
    <location>
        <begin position="123"/>
        <end position="133"/>
    </location>
</feature>
<comment type="subcellular location">
    <subcellularLocation>
        <location evidence="1 5 6">Nucleus</location>
    </subcellularLocation>
</comment>
<feature type="compositionally biased region" description="Basic and acidic residues" evidence="7">
    <location>
        <begin position="513"/>
        <end position="523"/>
    </location>
</feature>
<organism evidence="9 10">
    <name type="scientific">Musca domestica</name>
    <name type="common">House fly</name>
    <dbReference type="NCBI Taxonomy" id="7370"/>
    <lineage>
        <taxon>Eukaryota</taxon>
        <taxon>Metazoa</taxon>
        <taxon>Ecdysozoa</taxon>
        <taxon>Arthropoda</taxon>
        <taxon>Hexapoda</taxon>
        <taxon>Insecta</taxon>
        <taxon>Pterygota</taxon>
        <taxon>Neoptera</taxon>
        <taxon>Endopterygota</taxon>
        <taxon>Diptera</taxon>
        <taxon>Brachycera</taxon>
        <taxon>Muscomorpha</taxon>
        <taxon>Muscoidea</taxon>
        <taxon>Muscidae</taxon>
        <taxon>Musca</taxon>
    </lineage>
</organism>
<feature type="region of interest" description="Disordered" evidence="7">
    <location>
        <begin position="102"/>
        <end position="162"/>
    </location>
</feature>
<feature type="region of interest" description="Disordered" evidence="7">
    <location>
        <begin position="216"/>
        <end position="304"/>
    </location>
</feature>
<feature type="region of interest" description="Disordered" evidence="7">
    <location>
        <begin position="1"/>
        <end position="24"/>
    </location>
</feature>
<sequence length="591" mass="63651">MTTMPPEMSTTATNPSSVDLSPARANTDPLATALHASRSRFMITDILSAQQTHQATGPASPQNPQPAPYSHQHPQQQHQAALQHYIAQQQHLLQQRHHRLQYRHHQNSNSPNSSPPPPPAPPLHSSTSSLQHHLPPPPRSSSSTSPSGPAGTSSHFPPYHPHTLAHLPQSALMGFSVAGGREMLGAAASAHYAAIQRHNERERLRDLDDLAYRTAATQSSQNLDPDDRSRSPQPLYLRSDPRDIAIGSSVGNGGSGGVAGGGGGGGDSSVSGDQASTIDDSDSDCGAKDDDGQSIKSNDNLMGLSKKQRKARTAFTDHQLQTLEKSFERQKYLSVQDRMELANKLELSDCQVKTWYQNRRTKWKRQTAVGLELLAEAGNYAAFQRLYGGSPYLSAWPYAHTPPSHHLGTNSPIDLYYRQAAAAAVLQKPLSYRMYPSMSHINPLSSNGLASMPLTPTPMSQLSASNSLQSLSSYYHTATQAFGSTNSSSPTNSSQLRHNKSPSRSGDDNETEASNRKSVEIIERSCSPPLNPGSPPERHESHKTTGSNSSCSSIAVNNKTTTVSVTATTTSATATTLSDNEADDEDDAIEV</sequence>
<keyword evidence="4 5" id="KW-0539">Nucleus</keyword>
<gene>
    <name evidence="10" type="primary">LOC131802078</name>
</gene>
<name>A0ABM3UV70_MUSDO</name>
<dbReference type="PANTHER" id="PTHR24333">
    <property type="entry name" value="HOMEO BOX HB9 LIKE A-RELATED"/>
    <property type="match status" value="1"/>
</dbReference>
<feature type="compositionally biased region" description="Acidic residues" evidence="7">
    <location>
        <begin position="580"/>
        <end position="591"/>
    </location>
</feature>
<dbReference type="InterPro" id="IPR050848">
    <property type="entry name" value="Homeobox_TF"/>
</dbReference>
<evidence type="ECO:0000256" key="7">
    <source>
        <dbReference type="SAM" id="MobiDB-lite"/>
    </source>
</evidence>
<dbReference type="PROSITE" id="PS50071">
    <property type="entry name" value="HOMEOBOX_2"/>
    <property type="match status" value="1"/>
</dbReference>
<evidence type="ECO:0000313" key="10">
    <source>
        <dbReference type="RefSeq" id="XP_058977416.1"/>
    </source>
</evidence>
<dbReference type="InterPro" id="IPR017970">
    <property type="entry name" value="Homeobox_CS"/>
</dbReference>
<feature type="compositionally biased region" description="Low complexity" evidence="7">
    <location>
        <begin position="484"/>
        <end position="494"/>
    </location>
</feature>
<feature type="compositionally biased region" description="Pro residues" evidence="7">
    <location>
        <begin position="113"/>
        <end position="122"/>
    </location>
</feature>
<evidence type="ECO:0000256" key="2">
    <source>
        <dbReference type="ARBA" id="ARBA00023125"/>
    </source>
</evidence>
<feature type="DNA-binding region" description="Homeobox" evidence="5">
    <location>
        <begin position="308"/>
        <end position="367"/>
    </location>
</feature>
<keyword evidence="2 5" id="KW-0238">DNA-binding</keyword>
<dbReference type="Proteomes" id="UP001652621">
    <property type="component" value="Unplaced"/>
</dbReference>
<feature type="compositionally biased region" description="Polar residues" evidence="7">
    <location>
        <begin position="544"/>
        <end position="559"/>
    </location>
</feature>
<dbReference type="InterPro" id="IPR001356">
    <property type="entry name" value="HD"/>
</dbReference>
<feature type="compositionally biased region" description="Polar residues" evidence="7">
    <location>
        <begin position="1"/>
        <end position="19"/>
    </location>
</feature>
<reference evidence="10" key="1">
    <citation type="submission" date="2025-08" db="UniProtKB">
        <authorList>
            <consortium name="RefSeq"/>
        </authorList>
    </citation>
    <scope>IDENTIFICATION</scope>
    <source>
        <strain evidence="10">Aabys</strain>
        <tissue evidence="10">Whole body</tissue>
    </source>
</reference>
<dbReference type="SMART" id="SM00389">
    <property type="entry name" value="HOX"/>
    <property type="match status" value="1"/>
</dbReference>
<dbReference type="RefSeq" id="XP_058977416.1">
    <property type="nucleotide sequence ID" value="XM_059121433.1"/>
</dbReference>
<accession>A0ABM3UV70</accession>
<feature type="domain" description="Homeobox" evidence="8">
    <location>
        <begin position="306"/>
        <end position="366"/>
    </location>
</feature>